<gene>
    <name evidence="1" type="ORF">E6K72_10610</name>
</gene>
<accession>A0A538SIU1</accession>
<evidence type="ECO:0000313" key="2">
    <source>
        <dbReference type="Proteomes" id="UP000317716"/>
    </source>
</evidence>
<sequence>MDSILFWVGALIVFSVLSPLIKYVIAAVAGKRIGAKALAQQPDRIHLQPGSPASWKNAAAASRIADALLTRAFADGGVYTVPELPGVVVQLMAHAKDGLYAAVYEHPKAGTWFDLVSRYQDGSSVTYSTALPTALRPRPGHPTVNLPGIEPLAVLDRILAQRPRRSLKLASPDQAVPVFEQGYADSIDYRKQVGISTGEVVRTAARKAA</sequence>
<proteinExistence type="predicted"/>
<comment type="caution">
    <text evidence="1">The sequence shown here is derived from an EMBL/GenBank/DDBJ whole genome shotgun (WGS) entry which is preliminary data.</text>
</comment>
<protein>
    <submittedName>
        <fullName evidence="1">Uncharacterized protein</fullName>
    </submittedName>
</protein>
<dbReference type="Proteomes" id="UP000317716">
    <property type="component" value="Unassembled WGS sequence"/>
</dbReference>
<dbReference type="EMBL" id="VBOS01000381">
    <property type="protein sequence ID" value="TMQ51276.1"/>
    <property type="molecule type" value="Genomic_DNA"/>
</dbReference>
<evidence type="ECO:0000313" key="1">
    <source>
        <dbReference type="EMBL" id="TMQ51276.1"/>
    </source>
</evidence>
<organism evidence="1 2">
    <name type="scientific">Eiseniibacteriota bacterium</name>
    <dbReference type="NCBI Taxonomy" id="2212470"/>
    <lineage>
        <taxon>Bacteria</taxon>
        <taxon>Candidatus Eiseniibacteriota</taxon>
    </lineage>
</organism>
<reference evidence="1 2" key="1">
    <citation type="journal article" date="2019" name="Nat. Microbiol.">
        <title>Mediterranean grassland soil C-N compound turnover is dependent on rainfall and depth, and is mediated by genomically divergent microorganisms.</title>
        <authorList>
            <person name="Diamond S."/>
            <person name="Andeer P.F."/>
            <person name="Li Z."/>
            <person name="Crits-Christoph A."/>
            <person name="Burstein D."/>
            <person name="Anantharaman K."/>
            <person name="Lane K.R."/>
            <person name="Thomas B.C."/>
            <person name="Pan C."/>
            <person name="Northen T.R."/>
            <person name="Banfield J.F."/>
        </authorList>
    </citation>
    <scope>NUCLEOTIDE SEQUENCE [LARGE SCALE GENOMIC DNA]</scope>
    <source>
        <strain evidence="1">WS_2</strain>
    </source>
</reference>
<name>A0A538SIU1_UNCEI</name>
<dbReference type="AlphaFoldDB" id="A0A538SIU1"/>